<reference evidence="2" key="1">
    <citation type="journal article" date="2017" name="Genome Biol.">
        <title>Comparative genomics reveals high biological diversity and specific adaptations in the industrially and medically important fungal genus Aspergillus.</title>
        <authorList>
            <person name="de Vries R.P."/>
            <person name="Riley R."/>
            <person name="Wiebenga A."/>
            <person name="Aguilar-Osorio G."/>
            <person name="Amillis S."/>
            <person name="Uchima C.A."/>
            <person name="Anderluh G."/>
            <person name="Asadollahi M."/>
            <person name="Askin M."/>
            <person name="Barry K."/>
            <person name="Battaglia E."/>
            <person name="Bayram O."/>
            <person name="Benocci T."/>
            <person name="Braus-Stromeyer S.A."/>
            <person name="Caldana C."/>
            <person name="Canovas D."/>
            <person name="Cerqueira G.C."/>
            <person name="Chen F."/>
            <person name="Chen W."/>
            <person name="Choi C."/>
            <person name="Clum A."/>
            <person name="Dos Santos R.A."/>
            <person name="Damasio A.R."/>
            <person name="Diallinas G."/>
            <person name="Emri T."/>
            <person name="Fekete E."/>
            <person name="Flipphi M."/>
            <person name="Freyberg S."/>
            <person name="Gallo A."/>
            <person name="Gournas C."/>
            <person name="Habgood R."/>
            <person name="Hainaut M."/>
            <person name="Harispe M.L."/>
            <person name="Henrissat B."/>
            <person name="Hilden K.S."/>
            <person name="Hope R."/>
            <person name="Hossain A."/>
            <person name="Karabika E."/>
            <person name="Karaffa L."/>
            <person name="Karanyi Z."/>
            <person name="Krasevec N."/>
            <person name="Kuo A."/>
            <person name="Kusch H."/>
            <person name="LaButti K."/>
            <person name="Lagendijk E.L."/>
            <person name="Lapidus A."/>
            <person name="Levasseur A."/>
            <person name="Lindquist E."/>
            <person name="Lipzen A."/>
            <person name="Logrieco A.F."/>
            <person name="MacCabe A."/>
            <person name="Maekelae M.R."/>
            <person name="Malavazi I."/>
            <person name="Melin P."/>
            <person name="Meyer V."/>
            <person name="Mielnichuk N."/>
            <person name="Miskei M."/>
            <person name="Molnar A.P."/>
            <person name="Mule G."/>
            <person name="Ngan C.Y."/>
            <person name="Orejas M."/>
            <person name="Orosz E."/>
            <person name="Ouedraogo J.P."/>
            <person name="Overkamp K.M."/>
            <person name="Park H.-S."/>
            <person name="Perrone G."/>
            <person name="Piumi F."/>
            <person name="Punt P.J."/>
            <person name="Ram A.F."/>
            <person name="Ramon A."/>
            <person name="Rauscher S."/>
            <person name="Record E."/>
            <person name="Riano-Pachon D.M."/>
            <person name="Robert V."/>
            <person name="Roehrig J."/>
            <person name="Ruller R."/>
            <person name="Salamov A."/>
            <person name="Salih N.S."/>
            <person name="Samson R.A."/>
            <person name="Sandor E."/>
            <person name="Sanguinetti M."/>
            <person name="Schuetze T."/>
            <person name="Sepcic K."/>
            <person name="Shelest E."/>
            <person name="Sherlock G."/>
            <person name="Sophianopoulou V."/>
            <person name="Squina F.M."/>
            <person name="Sun H."/>
            <person name="Susca A."/>
            <person name="Todd R.B."/>
            <person name="Tsang A."/>
            <person name="Unkles S.E."/>
            <person name="van de Wiele N."/>
            <person name="van Rossen-Uffink D."/>
            <person name="Oliveira J.V."/>
            <person name="Vesth T.C."/>
            <person name="Visser J."/>
            <person name="Yu J.-H."/>
            <person name="Zhou M."/>
            <person name="Andersen M.R."/>
            <person name="Archer D.B."/>
            <person name="Baker S.E."/>
            <person name="Benoit I."/>
            <person name="Brakhage A.A."/>
            <person name="Braus G.H."/>
            <person name="Fischer R."/>
            <person name="Frisvad J.C."/>
            <person name="Goldman G.H."/>
            <person name="Houbraken J."/>
            <person name="Oakley B."/>
            <person name="Pocsi I."/>
            <person name="Scazzocchio C."/>
            <person name="Seiboth B."/>
            <person name="vanKuyk P.A."/>
            <person name="Wortman J."/>
            <person name="Dyer P.S."/>
            <person name="Grigoriev I.V."/>
        </authorList>
    </citation>
    <scope>NUCLEOTIDE SEQUENCE [LARGE SCALE GENOMIC DNA]</scope>
    <source>
        <strain evidence="2">DTO 134E9</strain>
    </source>
</reference>
<sequence length="239" mass="26535">MGHLVFGALLSAHFPGTRVGFTFSNVLWLLVGFREEEEGIYTGCDEGDLGWSSSSSFTSSRVESSQFNSIPFKSSQSSRIFPLSALGRIIHLYTSLCLPASQPYSYSIRISSKCLFSLYQLLLLLVQLLPFNRWFDPSTLTLVLILVLQTPVPDSLPLVLSQTNIPGQRLVRRLWQDGGFAARVGGRITRLWLQSVALSVGIPRTTIAHFFDSTLSVILLFLFFGSSSYSFSCIDGLYV</sequence>
<organism evidence="1 2">
    <name type="scientific">Aspergillus wentii DTO 134E9</name>
    <dbReference type="NCBI Taxonomy" id="1073089"/>
    <lineage>
        <taxon>Eukaryota</taxon>
        <taxon>Fungi</taxon>
        <taxon>Dikarya</taxon>
        <taxon>Ascomycota</taxon>
        <taxon>Pezizomycotina</taxon>
        <taxon>Eurotiomycetes</taxon>
        <taxon>Eurotiomycetidae</taxon>
        <taxon>Eurotiales</taxon>
        <taxon>Aspergillaceae</taxon>
        <taxon>Aspergillus</taxon>
        <taxon>Aspergillus subgen. Cremei</taxon>
    </lineage>
</organism>
<protein>
    <submittedName>
        <fullName evidence="1">Uncharacterized protein</fullName>
    </submittedName>
</protein>
<dbReference type="EMBL" id="KV878209">
    <property type="protein sequence ID" value="OJJ41631.1"/>
    <property type="molecule type" value="Genomic_DNA"/>
</dbReference>
<dbReference type="Proteomes" id="UP000184383">
    <property type="component" value="Unassembled WGS sequence"/>
</dbReference>
<dbReference type="VEuPathDB" id="FungiDB:ASPWEDRAFT_278070"/>
<dbReference type="GeneID" id="63748896"/>
<name>A0A1L9S397_ASPWE</name>
<dbReference type="AlphaFoldDB" id="A0A1L9S397"/>
<keyword evidence="2" id="KW-1185">Reference proteome</keyword>
<dbReference type="RefSeq" id="XP_040695307.1">
    <property type="nucleotide sequence ID" value="XM_040833048.1"/>
</dbReference>
<proteinExistence type="predicted"/>
<gene>
    <name evidence="1" type="ORF">ASPWEDRAFT_278070</name>
</gene>
<evidence type="ECO:0000313" key="1">
    <source>
        <dbReference type="EMBL" id="OJJ41631.1"/>
    </source>
</evidence>
<accession>A0A1L9S397</accession>
<evidence type="ECO:0000313" key="2">
    <source>
        <dbReference type="Proteomes" id="UP000184383"/>
    </source>
</evidence>